<accession>A0A7Y4IKZ7</accession>
<gene>
    <name evidence="2" type="ORF">HNV28_20800</name>
</gene>
<proteinExistence type="predicted"/>
<reference evidence="2 3" key="1">
    <citation type="submission" date="2020-05" db="EMBL/GenBank/DDBJ databases">
        <authorList>
            <person name="Whitworth D."/>
        </authorList>
    </citation>
    <scope>NUCLEOTIDE SEQUENCE [LARGE SCALE GENOMIC DNA]</scope>
    <source>
        <strain evidence="2 3">AM005</strain>
    </source>
</reference>
<evidence type="ECO:0000256" key="1">
    <source>
        <dbReference type="SAM" id="MobiDB-lite"/>
    </source>
</evidence>
<feature type="compositionally biased region" description="Polar residues" evidence="1">
    <location>
        <begin position="1212"/>
        <end position="1222"/>
    </location>
</feature>
<dbReference type="AlphaFoldDB" id="A0A7Y4IKZ7"/>
<comment type="caution">
    <text evidence="2">The sequence shown here is derived from an EMBL/GenBank/DDBJ whole genome shotgun (WGS) entry which is preliminary data.</text>
</comment>
<evidence type="ECO:0000313" key="2">
    <source>
        <dbReference type="EMBL" id="NOJ80735.1"/>
    </source>
</evidence>
<dbReference type="Pfam" id="PF07676">
    <property type="entry name" value="PD40"/>
    <property type="match status" value="1"/>
</dbReference>
<dbReference type="Proteomes" id="UP000533080">
    <property type="component" value="Unassembled WGS sequence"/>
</dbReference>
<sequence>MPSVNPRPLAAALLVVLFPGLALAQFYVVPRRPGKTAVNSYEFEWRHTDILVGPGATGLAKPPERTAHEQPPESPGGANPGAPTPSPAQGDTKAPPSGPPSETTGGSSEPQSQTGLPDSTPVALGGATDAGVPPWTTGEDGGVPESGLAAVDGGAEDGGALATADAGTADGGALATADAGTADGGALAAGGTDGGEQDAGATYLMASDADDDGGTVLGGGQSVFAGADGGFNYTYAKSLGDKSGGVRFYFYERERMVAERAAPLIEEAYRYLVDQFKYVPTKTFPYILYSSYQEFLQTNLFAVSEGTLGLTSTGEDLKLTLPYLGDHRLFEEVSTHELAHQFTIQKVRTVAEQAKMFGDPLQAIPLWFIEGLAEFYAKRGMDPEAEMLVRDLLVNPDLFKGYAFLDFFSPGPYGYLWIYKVGQVRVSFLEEEYGAGFIQRVLEESPRLSGGSRDSPSLKFEELLERLTGDNPKRISARFENWLKRRAFKTYLASEQSAPALDLLDKAPGYTTAMASSPSGNVLGLRTIVPETGESRLYIMDPRVPDKTVKVAGDGVPGVESLHPISGRSFALTNDKLAFIAEITGRDVIYVQDYTHKSERRGADVLVRRNAIRTGIDREVGLVVDLSLGGRTAYRIDRHGLLAAYSPAFSPDGRWVAFIGINDAGLRDIYAIDLQAGPDAPPVQLTDDVFSEREVTWGPSGIVFTSDATSHRQFNLFRVRPDAPRQVERLTSEERDHTAPVALADGRLFFTAFNNSSSDLHELTKDGRIVRRTDLTTGVFEPGPGPDGSLWMLFHVSGERRPAVLRPPRMLSLDVPTEPPPEPPNPLAVRPLTDAQNYEPFTRQNLEFGPFFGFAGAGGGGFVGQLFAAASDRMKDHQFLLTLAVYGSFDLTDGYLLYVNDKSRTTWGGGIFQSLRFRVDRTFEGEEGAQNAFFTSGERFFGALGSVRYPLSTFLFVQGDLAIGGTRYFLDDYTEFELFFPERNAANRELLTAWNARNRAIRFQTELSGQIGYDSLKYHYATGPLSGSAAMLETTVGVQPFDNQAYGNVRVDAERYFPIYGRANIFIRGGLGTTLGGRYARSYFLSSFDTLRGVNFGDIQWLLGRHYVYSTLEAQLPLNDIIRVAFLSDLEAIAAIDAGGVGEGRDDLWNHRVVNGVVGFNLALGPLLLRLHFARPFDVGAAAGRPDPGWVTNFSLGIAGLNGFFDQANTGKSVGPSPTSMSPALMPSLGGGYTAPRR</sequence>
<dbReference type="InterPro" id="IPR011659">
    <property type="entry name" value="WD40"/>
</dbReference>
<protein>
    <submittedName>
        <fullName evidence="2">TolB protein protein</fullName>
    </submittedName>
</protein>
<feature type="region of interest" description="Disordered" evidence="1">
    <location>
        <begin position="1212"/>
        <end position="1238"/>
    </location>
</feature>
<dbReference type="SUPFAM" id="SSF82171">
    <property type="entry name" value="DPP6 N-terminal domain-like"/>
    <property type="match status" value="1"/>
</dbReference>
<feature type="compositionally biased region" description="Gly residues" evidence="1">
    <location>
        <begin position="1229"/>
        <end position="1238"/>
    </location>
</feature>
<dbReference type="EMBL" id="JABFNT010000065">
    <property type="protein sequence ID" value="NOJ80735.1"/>
    <property type="molecule type" value="Genomic_DNA"/>
</dbReference>
<evidence type="ECO:0000313" key="3">
    <source>
        <dbReference type="Proteomes" id="UP000533080"/>
    </source>
</evidence>
<feature type="compositionally biased region" description="Low complexity" evidence="1">
    <location>
        <begin position="100"/>
        <end position="110"/>
    </location>
</feature>
<dbReference type="InterPro" id="IPR011042">
    <property type="entry name" value="6-blade_b-propeller_TolB-like"/>
</dbReference>
<organism evidence="2 3">
    <name type="scientific">Myxococcus xanthus</name>
    <dbReference type="NCBI Taxonomy" id="34"/>
    <lineage>
        <taxon>Bacteria</taxon>
        <taxon>Pseudomonadati</taxon>
        <taxon>Myxococcota</taxon>
        <taxon>Myxococcia</taxon>
        <taxon>Myxococcales</taxon>
        <taxon>Cystobacterineae</taxon>
        <taxon>Myxococcaceae</taxon>
        <taxon>Myxococcus</taxon>
    </lineage>
</organism>
<feature type="compositionally biased region" description="Basic and acidic residues" evidence="1">
    <location>
        <begin position="62"/>
        <end position="71"/>
    </location>
</feature>
<name>A0A7Y4IKZ7_MYXXA</name>
<feature type="region of interest" description="Disordered" evidence="1">
    <location>
        <begin position="54"/>
        <end position="155"/>
    </location>
</feature>
<dbReference type="Gene3D" id="2.120.10.30">
    <property type="entry name" value="TolB, C-terminal domain"/>
    <property type="match status" value="1"/>
</dbReference>